<dbReference type="VEuPathDB" id="ToxoDB:EBH_0020860"/>
<evidence type="ECO:0000256" key="1">
    <source>
        <dbReference type="ARBA" id="ARBA00004141"/>
    </source>
</evidence>
<dbReference type="GO" id="GO:0032979">
    <property type="term" value="P:protein insertion into mitochondrial inner membrane from matrix"/>
    <property type="evidence" value="ECO:0007669"/>
    <property type="project" value="TreeGrafter"/>
</dbReference>
<accession>U6LH02</accession>
<dbReference type="PANTHER" id="PTHR12428:SF65">
    <property type="entry name" value="CYTOCHROME C OXIDASE ASSEMBLY PROTEIN COX18, MITOCHONDRIAL"/>
    <property type="match status" value="1"/>
</dbReference>
<dbReference type="PANTHER" id="PTHR12428">
    <property type="entry name" value="OXA1"/>
    <property type="match status" value="1"/>
</dbReference>
<evidence type="ECO:0000256" key="3">
    <source>
        <dbReference type="ARBA" id="ARBA00022989"/>
    </source>
</evidence>
<organism evidence="6 7">
    <name type="scientific">Eimeria brunetti</name>
    <dbReference type="NCBI Taxonomy" id="51314"/>
    <lineage>
        <taxon>Eukaryota</taxon>
        <taxon>Sar</taxon>
        <taxon>Alveolata</taxon>
        <taxon>Apicomplexa</taxon>
        <taxon>Conoidasida</taxon>
        <taxon>Coccidia</taxon>
        <taxon>Eucoccidiorida</taxon>
        <taxon>Eimeriorina</taxon>
        <taxon>Eimeriidae</taxon>
        <taxon>Eimeria</taxon>
    </lineage>
</organism>
<keyword evidence="7" id="KW-1185">Reference proteome</keyword>
<comment type="subcellular location">
    <subcellularLocation>
        <location evidence="1">Membrane</location>
        <topology evidence="1">Multi-pass membrane protein</topology>
    </subcellularLocation>
</comment>
<dbReference type="GO" id="GO:0032977">
    <property type="term" value="F:membrane insertase activity"/>
    <property type="evidence" value="ECO:0007669"/>
    <property type="project" value="InterPro"/>
</dbReference>
<feature type="transmembrane region" description="Helical" evidence="5">
    <location>
        <begin position="308"/>
        <end position="327"/>
    </location>
</feature>
<evidence type="ECO:0000256" key="2">
    <source>
        <dbReference type="ARBA" id="ARBA00022692"/>
    </source>
</evidence>
<sequence length="379" mass="39349">MTISSRFFSPSISSFSPSFFSCSLKGSSRGPASYTPFLAAANPHIRLRQPSSAAAASIESCWGFNRRNLPYSSPIDGRLAAAAIAAAAAAAPAAAAPAAAAAAAAAKAGCFSLPLLSAAGQVEAGVGLYSLSSRSFVHSSSSDAAASSSPPAAAAAAGETPAAAAAAGSEANGINVNLQANKSEEIDKDLTQPPEGSYAYDLLQHIRQAAEGTGEGVSCSWFIDWILALKLTLGVPWSIALPAAGCLLRLLTLPIAVDSERDRRQRQLVDPQFSRLKDKMKAAYEAGNTAEYERLRLETKSFLKKHGIGVLPVSFLQMLLLGIAISLSTPAIRSMAREPMDHKGFALEQPIGLQSLALPDKSASLAFASWAILISTMAV</sequence>
<evidence type="ECO:0000256" key="4">
    <source>
        <dbReference type="ARBA" id="ARBA00023136"/>
    </source>
</evidence>
<dbReference type="OrthoDB" id="333133at2759"/>
<dbReference type="EMBL" id="HG711179">
    <property type="protein sequence ID" value="CDJ48513.1"/>
    <property type="molecule type" value="Genomic_DNA"/>
</dbReference>
<dbReference type="GO" id="GO:0005743">
    <property type="term" value="C:mitochondrial inner membrane"/>
    <property type="evidence" value="ECO:0007669"/>
    <property type="project" value="TreeGrafter"/>
</dbReference>
<gene>
    <name evidence="6" type="ORF">EBH_0020860</name>
</gene>
<dbReference type="Proteomes" id="UP000030750">
    <property type="component" value="Unassembled WGS sequence"/>
</dbReference>
<reference evidence="6" key="1">
    <citation type="submission" date="2013-10" db="EMBL/GenBank/DDBJ databases">
        <title>Genomic analysis of the causative agents of coccidiosis in chickens.</title>
        <authorList>
            <person name="Reid A.J."/>
            <person name="Blake D."/>
            <person name="Billington K."/>
            <person name="Browne H."/>
            <person name="Dunn M."/>
            <person name="Hung S."/>
            <person name="Kawahara F."/>
            <person name="Miranda-Saavedra D."/>
            <person name="Mourier T."/>
            <person name="Nagra H."/>
            <person name="Otto T.D."/>
            <person name="Rawlings N."/>
            <person name="Sanchez A."/>
            <person name="Sanders M."/>
            <person name="Subramaniam C."/>
            <person name="Tay Y."/>
            <person name="Dear P."/>
            <person name="Doerig C."/>
            <person name="Gruber A."/>
            <person name="Parkinson J."/>
            <person name="Shirley M."/>
            <person name="Wan K.L."/>
            <person name="Berriman M."/>
            <person name="Tomley F."/>
            <person name="Pain A."/>
        </authorList>
    </citation>
    <scope>NUCLEOTIDE SEQUENCE [LARGE SCALE GENOMIC DNA]</scope>
    <source>
        <strain evidence="6">Houghton</strain>
    </source>
</reference>
<proteinExistence type="predicted"/>
<evidence type="ECO:0000313" key="7">
    <source>
        <dbReference type="Proteomes" id="UP000030750"/>
    </source>
</evidence>
<keyword evidence="2 5" id="KW-0812">Transmembrane</keyword>
<dbReference type="AlphaFoldDB" id="U6LH02"/>
<dbReference type="InterPro" id="IPR001708">
    <property type="entry name" value="YidC/ALB3/OXA1/COX18"/>
</dbReference>
<keyword evidence="4 5" id="KW-0472">Membrane</keyword>
<evidence type="ECO:0000313" key="6">
    <source>
        <dbReference type="EMBL" id="CDJ48513.1"/>
    </source>
</evidence>
<name>U6LH02_9EIME</name>
<evidence type="ECO:0008006" key="8">
    <source>
        <dbReference type="Google" id="ProtNLM"/>
    </source>
</evidence>
<evidence type="ECO:0000256" key="5">
    <source>
        <dbReference type="SAM" id="Phobius"/>
    </source>
</evidence>
<protein>
    <recommendedName>
        <fullName evidence="8">60 kDa inner membrane protein</fullName>
    </recommendedName>
</protein>
<reference evidence="6" key="2">
    <citation type="submission" date="2013-10" db="EMBL/GenBank/DDBJ databases">
        <authorList>
            <person name="Aslett M."/>
        </authorList>
    </citation>
    <scope>NUCLEOTIDE SEQUENCE [LARGE SCALE GENOMIC DNA]</scope>
    <source>
        <strain evidence="6">Houghton</strain>
    </source>
</reference>
<dbReference type="PROSITE" id="PS51257">
    <property type="entry name" value="PROKAR_LIPOPROTEIN"/>
    <property type="match status" value="1"/>
</dbReference>
<keyword evidence="3 5" id="KW-1133">Transmembrane helix</keyword>